<dbReference type="Pfam" id="PF05199">
    <property type="entry name" value="GMC_oxred_C"/>
    <property type="match status" value="1"/>
</dbReference>
<dbReference type="PIRSF" id="PIRSF000137">
    <property type="entry name" value="Alcohol_oxidase"/>
    <property type="match status" value="1"/>
</dbReference>
<feature type="signal peptide" evidence="5">
    <location>
        <begin position="1"/>
        <end position="18"/>
    </location>
</feature>
<feature type="binding site" evidence="2">
    <location>
        <position position="259"/>
    </location>
    <ligand>
        <name>FAD</name>
        <dbReference type="ChEBI" id="CHEBI:57692"/>
    </ligand>
</feature>
<dbReference type="AlphaFoldDB" id="A0AA39ZA74"/>
<dbReference type="PANTHER" id="PTHR11552">
    <property type="entry name" value="GLUCOSE-METHANOL-CHOLINE GMC OXIDOREDUCTASE"/>
    <property type="match status" value="1"/>
</dbReference>
<evidence type="ECO:0000256" key="4">
    <source>
        <dbReference type="SAM" id="MobiDB-lite"/>
    </source>
</evidence>
<accession>A0AA39ZA74</accession>
<keyword evidence="2 3" id="KW-0274">FAD</keyword>
<comment type="similarity">
    <text evidence="1 3">Belongs to the GMC oxidoreductase family.</text>
</comment>
<dbReference type="GO" id="GO:0050660">
    <property type="term" value="F:flavin adenine dinucleotide binding"/>
    <property type="evidence" value="ECO:0007669"/>
    <property type="project" value="InterPro"/>
</dbReference>
<feature type="domain" description="Glucose-methanol-choline oxidoreductase N-terminal" evidence="7">
    <location>
        <begin position="310"/>
        <end position="324"/>
    </location>
</feature>
<feature type="chain" id="PRO_5041367768" evidence="5">
    <location>
        <begin position="19"/>
        <end position="614"/>
    </location>
</feature>
<evidence type="ECO:0000313" key="8">
    <source>
        <dbReference type="EMBL" id="KAK0667119.1"/>
    </source>
</evidence>
<dbReference type="Proteomes" id="UP001174997">
    <property type="component" value="Unassembled WGS sequence"/>
</dbReference>
<keyword evidence="3" id="KW-0285">Flavoprotein</keyword>
<evidence type="ECO:0000256" key="3">
    <source>
        <dbReference type="RuleBase" id="RU003968"/>
    </source>
</evidence>
<evidence type="ECO:0000256" key="2">
    <source>
        <dbReference type="PIRSR" id="PIRSR000137-2"/>
    </source>
</evidence>
<name>A0AA39ZA74_9PEZI</name>
<dbReference type="SUPFAM" id="SSF51905">
    <property type="entry name" value="FAD/NAD(P)-binding domain"/>
    <property type="match status" value="1"/>
</dbReference>
<evidence type="ECO:0000259" key="7">
    <source>
        <dbReference type="PROSITE" id="PS00624"/>
    </source>
</evidence>
<evidence type="ECO:0000259" key="6">
    <source>
        <dbReference type="PROSITE" id="PS00623"/>
    </source>
</evidence>
<feature type="domain" description="Glucose-methanol-choline oxidoreductase N-terminal" evidence="6">
    <location>
        <begin position="102"/>
        <end position="125"/>
    </location>
</feature>
<dbReference type="PROSITE" id="PS00624">
    <property type="entry name" value="GMC_OXRED_2"/>
    <property type="match status" value="1"/>
</dbReference>
<dbReference type="InterPro" id="IPR007867">
    <property type="entry name" value="GMC_OxRtase_C"/>
</dbReference>
<protein>
    <submittedName>
        <fullName evidence="8">GMC oxidoreductase</fullName>
    </submittedName>
</protein>
<dbReference type="GO" id="GO:0016614">
    <property type="term" value="F:oxidoreductase activity, acting on CH-OH group of donors"/>
    <property type="evidence" value="ECO:0007669"/>
    <property type="project" value="InterPro"/>
</dbReference>
<dbReference type="EMBL" id="JAULSY010000077">
    <property type="protein sequence ID" value="KAK0667119.1"/>
    <property type="molecule type" value="Genomic_DNA"/>
</dbReference>
<evidence type="ECO:0000256" key="1">
    <source>
        <dbReference type="ARBA" id="ARBA00010790"/>
    </source>
</evidence>
<comment type="caution">
    <text evidence="8">The sequence shown here is derived from an EMBL/GenBank/DDBJ whole genome shotgun (WGS) entry which is preliminary data.</text>
</comment>
<gene>
    <name evidence="8" type="ORF">QBC41DRAFT_304656</name>
</gene>
<reference evidence="8" key="1">
    <citation type="submission" date="2023-06" db="EMBL/GenBank/DDBJ databases">
        <title>Genome-scale phylogeny and comparative genomics of the fungal order Sordariales.</title>
        <authorList>
            <consortium name="Lawrence Berkeley National Laboratory"/>
            <person name="Hensen N."/>
            <person name="Bonometti L."/>
            <person name="Westerberg I."/>
            <person name="Brannstrom I.O."/>
            <person name="Guillou S."/>
            <person name="Cros-Aarteil S."/>
            <person name="Calhoun S."/>
            <person name="Haridas S."/>
            <person name="Kuo A."/>
            <person name="Mondo S."/>
            <person name="Pangilinan J."/>
            <person name="Riley R."/>
            <person name="Labutti K."/>
            <person name="Andreopoulos B."/>
            <person name="Lipzen A."/>
            <person name="Chen C."/>
            <person name="Yanf M."/>
            <person name="Daum C."/>
            <person name="Ng V."/>
            <person name="Clum A."/>
            <person name="Steindorff A."/>
            <person name="Ohm R."/>
            <person name="Martin F."/>
            <person name="Silar P."/>
            <person name="Natvig D."/>
            <person name="Lalanne C."/>
            <person name="Gautier V."/>
            <person name="Ament-Velasquez S.L."/>
            <person name="Kruys A."/>
            <person name="Hutchinson M.I."/>
            <person name="Powell A.J."/>
            <person name="Barry K."/>
            <person name="Miller A.N."/>
            <person name="Grigoriev I.V."/>
            <person name="Debuchy R."/>
            <person name="Gladieux P."/>
            <person name="Thoren M.H."/>
            <person name="Johannesson H."/>
        </authorList>
    </citation>
    <scope>NUCLEOTIDE SEQUENCE</scope>
    <source>
        <strain evidence="8">CBS 307.81</strain>
    </source>
</reference>
<dbReference type="PANTHER" id="PTHR11552:SF115">
    <property type="entry name" value="DEHYDROGENASE XPTC-RELATED"/>
    <property type="match status" value="1"/>
</dbReference>
<evidence type="ECO:0000313" key="9">
    <source>
        <dbReference type="Proteomes" id="UP001174997"/>
    </source>
</evidence>
<dbReference type="InterPro" id="IPR036188">
    <property type="entry name" value="FAD/NAD-bd_sf"/>
</dbReference>
<comment type="cofactor">
    <cofactor evidence="2">
        <name>FAD</name>
        <dbReference type="ChEBI" id="CHEBI:57692"/>
    </cofactor>
</comment>
<evidence type="ECO:0000256" key="5">
    <source>
        <dbReference type="SAM" id="SignalP"/>
    </source>
</evidence>
<dbReference type="InterPro" id="IPR012132">
    <property type="entry name" value="GMC_OxRdtase"/>
</dbReference>
<feature type="region of interest" description="Disordered" evidence="4">
    <location>
        <begin position="274"/>
        <end position="295"/>
    </location>
</feature>
<dbReference type="Gene3D" id="3.50.50.60">
    <property type="entry name" value="FAD/NAD(P)-binding domain"/>
    <property type="match status" value="1"/>
</dbReference>
<dbReference type="GO" id="GO:0044550">
    <property type="term" value="P:secondary metabolite biosynthetic process"/>
    <property type="evidence" value="ECO:0007669"/>
    <property type="project" value="TreeGrafter"/>
</dbReference>
<dbReference type="Gene3D" id="3.30.560.10">
    <property type="entry name" value="Glucose Oxidase, domain 3"/>
    <property type="match status" value="1"/>
</dbReference>
<keyword evidence="9" id="KW-1185">Reference proteome</keyword>
<dbReference type="SUPFAM" id="SSF54373">
    <property type="entry name" value="FAD-linked reductases, C-terminal domain"/>
    <property type="match status" value="1"/>
</dbReference>
<dbReference type="PROSITE" id="PS00623">
    <property type="entry name" value="GMC_OXRED_1"/>
    <property type="match status" value="1"/>
</dbReference>
<proteinExistence type="inferred from homology"/>
<organism evidence="8 9">
    <name type="scientific">Cercophora samala</name>
    <dbReference type="NCBI Taxonomy" id="330535"/>
    <lineage>
        <taxon>Eukaryota</taxon>
        <taxon>Fungi</taxon>
        <taxon>Dikarya</taxon>
        <taxon>Ascomycota</taxon>
        <taxon>Pezizomycotina</taxon>
        <taxon>Sordariomycetes</taxon>
        <taxon>Sordariomycetidae</taxon>
        <taxon>Sordariales</taxon>
        <taxon>Lasiosphaeriaceae</taxon>
        <taxon>Cercophora</taxon>
    </lineage>
</organism>
<sequence>MALTALWLGLAVLGHCLASPHSYSLLQDRDDAQDVYDYVVVGGGTAGLTVADRLSESGKYTVLAIEYGIIEPDGRRNRTNMYNITSVPQVNLNNRTFPVDVGCIVGGSSAVNAQAFQRGTKRDYNNWAELAGVNNSSWNWDDLQPYFRKAIQLGSGPHPDIARVYNMTYNTGSYGTNTSKHSIFATFSRGHTPAVIPIYQALRRYPGVEIPIDHSVGTLGLGWTPRSMDPISLNRSYSRSGHYDGLNRDNYHLITATRVERVVFEGKTAHGVEISPRWPTDAHEGKGKGKGKGTGKRVIRARKEIVLSAGAIHTPQILQLSGIGPASLLKKARIPVVVDLPGVGANLQDHAYQPALQYNWTTPPPYPQVNTTLPPVEAFLFGPGLNLMLGLPGITPTRYQTLSASYLSQPPSQFLPQNTHPTIISGYAQQQRLYAAGMLDKNFAFFSAGMGGSPVAAPQLMHGLSRGTVTLNLTSPLSEPIVDYRFASNPLDLDIVAENIKFYRRFYTGPESTLRQHVDLTLGETQPGPGYESDEELKGWLRANLVPSVFHPSGTAAKMAREWGGVVNEGLEVYGVERLSVVDTSVFPTIPGAATSMTVYAVAEKAADLIKARA</sequence>
<dbReference type="Pfam" id="PF00732">
    <property type="entry name" value="GMC_oxred_N"/>
    <property type="match status" value="1"/>
</dbReference>
<keyword evidence="5" id="KW-0732">Signal</keyword>
<dbReference type="InterPro" id="IPR000172">
    <property type="entry name" value="GMC_OxRdtase_N"/>
</dbReference>